<dbReference type="EMBL" id="UINC01191488">
    <property type="protein sequence ID" value="SVE06163.1"/>
    <property type="molecule type" value="Genomic_DNA"/>
</dbReference>
<name>A0A383AEY7_9ZZZZ</name>
<gene>
    <name evidence="1" type="ORF">METZ01_LOCUS459017</name>
</gene>
<evidence type="ECO:0000313" key="1">
    <source>
        <dbReference type="EMBL" id="SVE06163.1"/>
    </source>
</evidence>
<organism evidence="1">
    <name type="scientific">marine metagenome</name>
    <dbReference type="NCBI Taxonomy" id="408172"/>
    <lineage>
        <taxon>unclassified sequences</taxon>
        <taxon>metagenomes</taxon>
        <taxon>ecological metagenomes</taxon>
    </lineage>
</organism>
<sequence>RIADGKAGSICPHRYLKFNTEFTKKPICRSSTAYQTLKIKEIRGRDDLSEEQKAAHVQETTDRACICFDLSAPALKAMNLPTTSKLNVCVGPNARFFDKVSSLREMVDHIYGRIDLLKGKNRPNMFVNELRLYMEYMAEEVERVRLKLSNQTHEYFEGYKLNLLDGIEYYKEQADNLVAKGRESFLSQLDRLAAEIDAMVLPAPLVLEPA</sequence>
<dbReference type="AlphaFoldDB" id="A0A383AEY7"/>
<protein>
    <submittedName>
        <fullName evidence="1">Uncharacterized protein</fullName>
    </submittedName>
</protein>
<proteinExistence type="predicted"/>
<reference evidence="1" key="1">
    <citation type="submission" date="2018-05" db="EMBL/GenBank/DDBJ databases">
        <authorList>
            <person name="Lanie J.A."/>
            <person name="Ng W.-L."/>
            <person name="Kazmierczak K.M."/>
            <person name="Andrzejewski T.M."/>
            <person name="Davidsen T.M."/>
            <person name="Wayne K.J."/>
            <person name="Tettelin H."/>
            <person name="Glass J.I."/>
            <person name="Rusch D."/>
            <person name="Podicherti R."/>
            <person name="Tsui H.-C.T."/>
            <person name="Winkler M.E."/>
        </authorList>
    </citation>
    <scope>NUCLEOTIDE SEQUENCE</scope>
</reference>
<accession>A0A383AEY7</accession>
<feature type="non-terminal residue" evidence="1">
    <location>
        <position position="1"/>
    </location>
</feature>